<organism evidence="3 4">
    <name type="scientific">Oidiodendron maius (strain Zn)</name>
    <dbReference type="NCBI Taxonomy" id="913774"/>
    <lineage>
        <taxon>Eukaryota</taxon>
        <taxon>Fungi</taxon>
        <taxon>Dikarya</taxon>
        <taxon>Ascomycota</taxon>
        <taxon>Pezizomycotina</taxon>
        <taxon>Leotiomycetes</taxon>
        <taxon>Leotiomycetes incertae sedis</taxon>
        <taxon>Myxotrichaceae</taxon>
        <taxon>Oidiodendron</taxon>
    </lineage>
</organism>
<dbReference type="EMBL" id="KN832880">
    <property type="protein sequence ID" value="KIM98728.1"/>
    <property type="molecule type" value="Genomic_DNA"/>
</dbReference>
<gene>
    <name evidence="3" type="ORF">OIDMADRAFT_31495</name>
</gene>
<accession>A0A0C3CIC9</accession>
<keyword evidence="4" id="KW-1185">Reference proteome</keyword>
<dbReference type="InParanoid" id="A0A0C3CIC9"/>
<feature type="transmembrane region" description="Helical" evidence="2">
    <location>
        <begin position="523"/>
        <end position="542"/>
    </location>
</feature>
<sequence length="573" mass="65629">MSYYSESPHKDPVDSVLPQQNRRDEHIDGLHLRSAGPYAKTIASMCARNPILRYGESKWRNSDSDYGALTVLEFHERDPISRIDLKGSQMLKSYLLSTSQKHRQRRLFMLEGVARNFVQVLGCHFNMDPEFFARQKRTQLWEVAHKGGKTPSLPSLKNPKRSFMIRYLELRYFPLVPGENSHKSSESFMPQIDDFYLQDVVGKRNINVSRKRRPVNSQKDIQGEFDNVGKVSRCASYWGQAGEDGGWDAVLLLDPPLDEIVKTDRNGYAVESKPLQHVPFQGGYLDFIQYPEGPSARAMFLKKHGPPRTSMLEDICFYWMNHADLVPIGSDPSISTIFLKKIVASHWMHYAEYTANSAHSSIYHMSRREAFEKYTINTTEKWWTDLHDTYRVCMLACEDVATILESLRIPIGQPKREFDLQNYLDSSEDFVMIYQKLLWRKDQLELLITSATGLNAIAGNKVAEVKNAEDAKRSHDEQAKSLEEAKKASILTFLALIFVPLAYTSSLFSMAGDWQPGGANFRYYWAISLPLAVVVAVTFYVISIGLRKSPGENSDSMRKENRTGRVDRERHLP</sequence>
<dbReference type="Proteomes" id="UP000054321">
    <property type="component" value="Unassembled WGS sequence"/>
</dbReference>
<feature type="transmembrane region" description="Helical" evidence="2">
    <location>
        <begin position="490"/>
        <end position="511"/>
    </location>
</feature>
<proteinExistence type="predicted"/>
<dbReference type="HOGENOM" id="CLU_034568_0_0_1"/>
<evidence type="ECO:0000313" key="3">
    <source>
        <dbReference type="EMBL" id="KIM98728.1"/>
    </source>
</evidence>
<name>A0A0C3CIC9_OIDMZ</name>
<reference evidence="4" key="2">
    <citation type="submission" date="2015-01" db="EMBL/GenBank/DDBJ databases">
        <title>Evolutionary Origins and Diversification of the Mycorrhizal Mutualists.</title>
        <authorList>
            <consortium name="DOE Joint Genome Institute"/>
            <consortium name="Mycorrhizal Genomics Consortium"/>
            <person name="Kohler A."/>
            <person name="Kuo A."/>
            <person name="Nagy L.G."/>
            <person name="Floudas D."/>
            <person name="Copeland A."/>
            <person name="Barry K.W."/>
            <person name="Cichocki N."/>
            <person name="Veneault-Fourrey C."/>
            <person name="LaButti K."/>
            <person name="Lindquist E.A."/>
            <person name="Lipzen A."/>
            <person name="Lundell T."/>
            <person name="Morin E."/>
            <person name="Murat C."/>
            <person name="Riley R."/>
            <person name="Ohm R."/>
            <person name="Sun H."/>
            <person name="Tunlid A."/>
            <person name="Henrissat B."/>
            <person name="Grigoriev I.V."/>
            <person name="Hibbett D.S."/>
            <person name="Martin F."/>
        </authorList>
    </citation>
    <scope>NUCLEOTIDE SEQUENCE [LARGE SCALE GENOMIC DNA]</scope>
    <source>
        <strain evidence="4">Zn</strain>
    </source>
</reference>
<feature type="region of interest" description="Disordered" evidence="1">
    <location>
        <begin position="550"/>
        <end position="573"/>
    </location>
</feature>
<protein>
    <submittedName>
        <fullName evidence="3">Uncharacterized protein</fullName>
    </submittedName>
</protein>
<dbReference type="OrthoDB" id="5428055at2759"/>
<dbReference type="Gene3D" id="1.20.58.340">
    <property type="entry name" value="Magnesium transport protein CorA, transmembrane region"/>
    <property type="match status" value="1"/>
</dbReference>
<evidence type="ECO:0000256" key="2">
    <source>
        <dbReference type="SAM" id="Phobius"/>
    </source>
</evidence>
<dbReference type="STRING" id="913774.A0A0C3CIC9"/>
<keyword evidence="2" id="KW-1133">Transmembrane helix</keyword>
<keyword evidence="2" id="KW-0472">Membrane</keyword>
<dbReference type="AlphaFoldDB" id="A0A0C3CIC9"/>
<evidence type="ECO:0000313" key="4">
    <source>
        <dbReference type="Proteomes" id="UP000054321"/>
    </source>
</evidence>
<reference evidence="3 4" key="1">
    <citation type="submission" date="2014-04" db="EMBL/GenBank/DDBJ databases">
        <authorList>
            <consortium name="DOE Joint Genome Institute"/>
            <person name="Kuo A."/>
            <person name="Martino E."/>
            <person name="Perotto S."/>
            <person name="Kohler A."/>
            <person name="Nagy L.G."/>
            <person name="Floudas D."/>
            <person name="Copeland A."/>
            <person name="Barry K.W."/>
            <person name="Cichocki N."/>
            <person name="Veneault-Fourrey C."/>
            <person name="LaButti K."/>
            <person name="Lindquist E.A."/>
            <person name="Lipzen A."/>
            <person name="Lundell T."/>
            <person name="Morin E."/>
            <person name="Murat C."/>
            <person name="Sun H."/>
            <person name="Tunlid A."/>
            <person name="Henrissat B."/>
            <person name="Grigoriev I.V."/>
            <person name="Hibbett D.S."/>
            <person name="Martin F."/>
            <person name="Nordberg H.P."/>
            <person name="Cantor M.N."/>
            <person name="Hua S.X."/>
        </authorList>
    </citation>
    <scope>NUCLEOTIDE SEQUENCE [LARGE SCALE GENOMIC DNA]</scope>
    <source>
        <strain evidence="3 4">Zn</strain>
    </source>
</reference>
<keyword evidence="2" id="KW-0812">Transmembrane</keyword>
<evidence type="ECO:0000256" key="1">
    <source>
        <dbReference type="SAM" id="MobiDB-lite"/>
    </source>
</evidence>
<feature type="compositionally biased region" description="Basic and acidic residues" evidence="1">
    <location>
        <begin position="555"/>
        <end position="573"/>
    </location>
</feature>